<dbReference type="GO" id="GO:0030424">
    <property type="term" value="C:axon"/>
    <property type="evidence" value="ECO:0007669"/>
    <property type="project" value="TreeGrafter"/>
</dbReference>
<dbReference type="InterPro" id="IPR003599">
    <property type="entry name" value="Ig_sub"/>
</dbReference>
<gene>
    <name evidence="4" type="primary">hmcn2_6</name>
    <name evidence="4" type="ORF">OS493_031123</name>
</gene>
<dbReference type="Gene3D" id="2.60.40.10">
    <property type="entry name" value="Immunoglobulins"/>
    <property type="match status" value="6"/>
</dbReference>
<dbReference type="PANTHER" id="PTHR45080:SF34">
    <property type="entry name" value="MYOSIN LIGHT CHAIN KINASE, SMOOTH MUSCLE-LIKE"/>
    <property type="match status" value="1"/>
</dbReference>
<dbReference type="FunFam" id="2.60.40.10:FF:000032">
    <property type="entry name" value="palladin isoform X1"/>
    <property type="match status" value="2"/>
</dbReference>
<dbReference type="InterPro" id="IPR050958">
    <property type="entry name" value="Cell_Adh-Cytoskel_Orgn"/>
</dbReference>
<dbReference type="GO" id="GO:0043025">
    <property type="term" value="C:neuronal cell body"/>
    <property type="evidence" value="ECO:0007669"/>
    <property type="project" value="TreeGrafter"/>
</dbReference>
<sequence>MSFLPSDRPVVQFSADHPQNLTLEDGATATFYCKTIGNPPTLLTIKWKFNGNDIPGESCTNCESLAFTKAAVTQADAGWYSCTGTNSLGEGPPARARLLIKQAPTINYFPQSKYTVNETNNVTMVCRATGVPRPTITWSKTGNSKELAYGEQYLIVNTTGSDDGTYTCMAKNELGQDSREITLNVQIPPSFTTQLPTTKQTRTENDTLSYSCTAQAKPAAAILWTLNGQNLTNTPPYNISVSFVPADNSKLFKSLGYLSVDKVTWRQNGTFSCLAVNNAGEKSQTTDLEIRHRPVVQFSADYPHNLTLEDGATATFYCKPIGNPSTPLTIKWQFNGNDINGESCTNCESLTFTKAAVTQADAGWYSCTGTNSLGEGPPARAQLLIKQAPTINYFPQSKYTVNETNNVSMVCRATGVPPPTITWSKTGNSKELAYGEQYLIVNTTGSDDGAYTCMAKNELGQDSREITLNVQTRPTIVTSTPSSTQIPGAEGEQVDLTCIVRGKPQPSLSWKRQLNGNDLNSLNDDKVKSITEEKDTSVMKVTVSRVGEKFYCVAVNLLGKDNQEYTIRNLNRGEWIAPTLHLIRFLTLICLQNLLNLSKFCHHPTWFCKILSQNAKKTSLLPEIKRFVKKCTF</sequence>
<dbReference type="EMBL" id="MU827812">
    <property type="protein sequence ID" value="KAJ7323709.1"/>
    <property type="molecule type" value="Genomic_DNA"/>
</dbReference>
<dbReference type="Proteomes" id="UP001163046">
    <property type="component" value="Unassembled WGS sequence"/>
</dbReference>
<dbReference type="PROSITE" id="PS50835">
    <property type="entry name" value="IG_LIKE"/>
    <property type="match status" value="6"/>
</dbReference>
<accession>A0A9W9Y8J0</accession>
<dbReference type="GO" id="GO:0050808">
    <property type="term" value="P:synapse organization"/>
    <property type="evidence" value="ECO:0007669"/>
    <property type="project" value="TreeGrafter"/>
</dbReference>
<proteinExistence type="predicted"/>
<dbReference type="AlphaFoldDB" id="A0A9W9Y8J0"/>
<dbReference type="SUPFAM" id="SSF48726">
    <property type="entry name" value="Immunoglobulin"/>
    <property type="match status" value="6"/>
</dbReference>
<evidence type="ECO:0000313" key="5">
    <source>
        <dbReference type="Proteomes" id="UP001163046"/>
    </source>
</evidence>
<evidence type="ECO:0000256" key="1">
    <source>
        <dbReference type="ARBA" id="ARBA00023157"/>
    </source>
</evidence>
<feature type="domain" description="Ig-like" evidence="3">
    <location>
        <begin position="104"/>
        <end position="182"/>
    </location>
</feature>
<dbReference type="InterPro" id="IPR007110">
    <property type="entry name" value="Ig-like_dom"/>
</dbReference>
<comment type="caution">
    <text evidence="4">The sequence shown here is derived from an EMBL/GenBank/DDBJ whole genome shotgun (WGS) entry which is preliminary data.</text>
</comment>
<dbReference type="GO" id="GO:0007156">
    <property type="term" value="P:homophilic cell adhesion via plasma membrane adhesion molecules"/>
    <property type="evidence" value="ECO:0007669"/>
    <property type="project" value="TreeGrafter"/>
</dbReference>
<keyword evidence="1" id="KW-1015">Disulfide bond</keyword>
<evidence type="ECO:0000313" key="4">
    <source>
        <dbReference type="EMBL" id="KAJ7323709.1"/>
    </source>
</evidence>
<reference evidence="4" key="1">
    <citation type="submission" date="2023-01" db="EMBL/GenBank/DDBJ databases">
        <title>Genome assembly of the deep-sea coral Lophelia pertusa.</title>
        <authorList>
            <person name="Herrera S."/>
            <person name="Cordes E."/>
        </authorList>
    </citation>
    <scope>NUCLEOTIDE SEQUENCE</scope>
    <source>
        <strain evidence="4">USNM1676648</strain>
        <tissue evidence="4">Polyp</tissue>
    </source>
</reference>
<dbReference type="InterPro" id="IPR003598">
    <property type="entry name" value="Ig_sub2"/>
</dbReference>
<feature type="domain" description="Ig-like" evidence="3">
    <location>
        <begin position="474"/>
        <end position="568"/>
    </location>
</feature>
<feature type="domain" description="Ig-like" evidence="3">
    <location>
        <begin position="389"/>
        <end position="467"/>
    </location>
</feature>
<feature type="domain" description="Ig-like" evidence="3">
    <location>
        <begin position="294"/>
        <end position="384"/>
    </location>
</feature>
<dbReference type="InterPro" id="IPR036179">
    <property type="entry name" value="Ig-like_dom_sf"/>
</dbReference>
<keyword evidence="5" id="KW-1185">Reference proteome</keyword>
<feature type="domain" description="Ig-like" evidence="3">
    <location>
        <begin position="9"/>
        <end position="99"/>
    </location>
</feature>
<organism evidence="4 5">
    <name type="scientific">Desmophyllum pertusum</name>
    <dbReference type="NCBI Taxonomy" id="174260"/>
    <lineage>
        <taxon>Eukaryota</taxon>
        <taxon>Metazoa</taxon>
        <taxon>Cnidaria</taxon>
        <taxon>Anthozoa</taxon>
        <taxon>Hexacorallia</taxon>
        <taxon>Scleractinia</taxon>
        <taxon>Caryophylliina</taxon>
        <taxon>Caryophylliidae</taxon>
        <taxon>Desmophyllum</taxon>
    </lineage>
</organism>
<dbReference type="SMART" id="SM00408">
    <property type="entry name" value="IGc2"/>
    <property type="match status" value="6"/>
</dbReference>
<feature type="domain" description="Ig-like" evidence="3">
    <location>
        <begin position="189"/>
        <end position="289"/>
    </location>
</feature>
<evidence type="ECO:0000259" key="3">
    <source>
        <dbReference type="PROSITE" id="PS50835"/>
    </source>
</evidence>
<dbReference type="InterPro" id="IPR013783">
    <property type="entry name" value="Ig-like_fold"/>
</dbReference>
<dbReference type="GO" id="GO:0005886">
    <property type="term" value="C:plasma membrane"/>
    <property type="evidence" value="ECO:0007669"/>
    <property type="project" value="TreeGrafter"/>
</dbReference>
<dbReference type="Pfam" id="PF07679">
    <property type="entry name" value="I-set"/>
    <property type="match status" value="1"/>
</dbReference>
<dbReference type="Pfam" id="PF13927">
    <property type="entry name" value="Ig_3"/>
    <property type="match status" value="5"/>
</dbReference>
<keyword evidence="2" id="KW-0393">Immunoglobulin domain</keyword>
<dbReference type="SMART" id="SM00409">
    <property type="entry name" value="IG"/>
    <property type="match status" value="6"/>
</dbReference>
<dbReference type="GO" id="GO:0008046">
    <property type="term" value="F:axon guidance receptor activity"/>
    <property type="evidence" value="ECO:0007669"/>
    <property type="project" value="TreeGrafter"/>
</dbReference>
<dbReference type="PANTHER" id="PTHR45080">
    <property type="entry name" value="CONTACTIN 5"/>
    <property type="match status" value="1"/>
</dbReference>
<dbReference type="OrthoDB" id="6021824at2759"/>
<evidence type="ECO:0000256" key="2">
    <source>
        <dbReference type="ARBA" id="ARBA00023319"/>
    </source>
</evidence>
<dbReference type="InterPro" id="IPR013098">
    <property type="entry name" value="Ig_I-set"/>
</dbReference>
<protein>
    <submittedName>
        <fullName evidence="4">Hemicentin 2</fullName>
    </submittedName>
</protein>
<name>A0A9W9Y8J0_9CNID</name>